<feature type="binding site" evidence="11">
    <location>
        <begin position="59"/>
        <end position="69"/>
    </location>
    <ligand>
        <name>ATP</name>
        <dbReference type="ChEBI" id="CHEBI:30616"/>
    </ligand>
</feature>
<dbReference type="GO" id="GO:0005524">
    <property type="term" value="F:ATP binding"/>
    <property type="evidence" value="ECO:0007669"/>
    <property type="project" value="UniProtKB-UniRule"/>
</dbReference>
<comment type="function">
    <text evidence="7 11">Catalyzes the ATP-dependent conversion of 7-carboxy-7-deazaguanine (CDG) to 7-cyano-7-deazaguanine (preQ(0)).</text>
</comment>
<comment type="cofactor">
    <cofactor evidence="11">
        <name>Zn(2+)</name>
        <dbReference type="ChEBI" id="CHEBI:29105"/>
    </cofactor>
    <text evidence="11">Binds 1 zinc ion per subunit.</text>
</comment>
<comment type="catalytic activity">
    <reaction evidence="10 11">
        <text>7-carboxy-7-carbaguanine + NH4(+) + 2 ATP = 7-cyano-7-carbaguanine + 2 AMP + 2 diphosphate + 2 H(+)</text>
        <dbReference type="Rhea" id="RHEA:27982"/>
        <dbReference type="ChEBI" id="CHEBI:15378"/>
        <dbReference type="ChEBI" id="CHEBI:28938"/>
        <dbReference type="ChEBI" id="CHEBI:30616"/>
        <dbReference type="ChEBI" id="CHEBI:33019"/>
        <dbReference type="ChEBI" id="CHEBI:45075"/>
        <dbReference type="ChEBI" id="CHEBI:61036"/>
        <dbReference type="ChEBI" id="CHEBI:456215"/>
        <dbReference type="EC" id="6.3.4.20"/>
    </reaction>
</comment>
<protein>
    <recommendedName>
        <fullName evidence="9 11">7-cyano-7-deazaguanine synthase</fullName>
        <ecNumber evidence="9 11">6.3.4.20</ecNumber>
    </recommendedName>
    <alternativeName>
        <fullName evidence="11">7-cyano-7-carbaguanine synthase</fullName>
    </alternativeName>
    <alternativeName>
        <fullName evidence="11">Archaeosine biosynthesis protein QueC</fullName>
    </alternativeName>
    <alternativeName>
        <fullName evidence="11">PreQ(0) synthase</fullName>
    </alternativeName>
</protein>
<dbReference type="STRING" id="163003.CL1_1364"/>
<feature type="binding site" evidence="11">
    <location>
        <position position="245"/>
    </location>
    <ligand>
        <name>Zn(2+)</name>
        <dbReference type="ChEBI" id="CHEBI:29105"/>
    </ligand>
</feature>
<gene>
    <name evidence="11" type="primary">queC</name>
    <name evidence="12" type="ORF">CL1_1364</name>
</gene>
<dbReference type="GO" id="GO:0008270">
    <property type="term" value="F:zinc ion binding"/>
    <property type="evidence" value="ECO:0007669"/>
    <property type="project" value="UniProtKB-UniRule"/>
</dbReference>
<evidence type="ECO:0000256" key="1">
    <source>
        <dbReference type="ARBA" id="ARBA00005061"/>
    </source>
</evidence>
<evidence type="ECO:0000256" key="8">
    <source>
        <dbReference type="ARBA" id="ARBA00037993"/>
    </source>
</evidence>
<evidence type="ECO:0000256" key="2">
    <source>
        <dbReference type="ARBA" id="ARBA00022598"/>
    </source>
</evidence>
<dbReference type="HAMAP" id="MF_01633">
    <property type="entry name" value="QueC"/>
    <property type="match status" value="1"/>
</dbReference>
<evidence type="ECO:0000256" key="10">
    <source>
        <dbReference type="ARBA" id="ARBA00047890"/>
    </source>
</evidence>
<evidence type="ECO:0000256" key="5">
    <source>
        <dbReference type="ARBA" id="ARBA00022833"/>
    </source>
</evidence>
<keyword evidence="6 11" id="KW-0067">ATP-binding</keyword>
<keyword evidence="5 11" id="KW-0862">Zinc</keyword>
<evidence type="ECO:0000256" key="11">
    <source>
        <dbReference type="HAMAP-Rule" id="MF_01633"/>
    </source>
</evidence>
<reference evidence="12 13" key="1">
    <citation type="journal article" date="2012" name="J. Bacteriol.">
        <title>Complete Genome Sequence of the Hyperthermophilic Archaeon Thermococcus sp. Strain CL1, Isolated from a Paralvinella sp. Polychaete Worm Collected from a Hydrothermal Vent.</title>
        <authorList>
            <person name="Jung J.H."/>
            <person name="Holden J.F."/>
            <person name="Seo D.H."/>
            <person name="Park K.H."/>
            <person name="Shin H."/>
            <person name="Ryu S."/>
            <person name="Lee J.H."/>
            <person name="Park C.S."/>
        </authorList>
    </citation>
    <scope>NUCLEOTIDE SEQUENCE [LARGE SCALE GENOMIC DNA]</scope>
    <source>
        <strain evidence="13">DSM 27260 / KACC 17922 / CL1</strain>
    </source>
</reference>
<dbReference type="InterPro" id="IPR018317">
    <property type="entry name" value="QueC"/>
</dbReference>
<comment type="pathway">
    <text evidence="1 11">Purine metabolism; 7-cyano-7-deazaguanine biosynthesis.</text>
</comment>
<keyword evidence="3 11" id="KW-0479">Metal-binding</keyword>
<dbReference type="HOGENOM" id="CLU_081854_1_1_2"/>
<dbReference type="Proteomes" id="UP000006064">
    <property type="component" value="Chromosome"/>
</dbReference>
<dbReference type="AlphaFoldDB" id="I3ZV29"/>
<sequence>MKEWETISLGGDLSPEEIEKATEEALNEATSDIELSENFKPSKSDLSGVRKMKRAVVLFSGGLDSTACLYWAKRNYDEIIMLVINYGSNEERVTNKVAEFFSKELDVPLKIVRLDFLEEFSKLRGTTLVGGETPKVTAEELEDMSVAQETAKSVWVPARNVVLISVAASLLDALGGGDIVVGFNAEEGATFPDNTPEFVERMNEMLKYGTMADVRVVAPLIDLDKKGIARLLKELGAKYEYSNSCYMPRGFTEDGKPIHCGECESCVRRHRGLIEGIGEDRTVYAVEPRI</sequence>
<evidence type="ECO:0000256" key="6">
    <source>
        <dbReference type="ARBA" id="ARBA00022840"/>
    </source>
</evidence>
<dbReference type="KEGG" id="thm:CL1_1364"/>
<evidence type="ECO:0000256" key="7">
    <source>
        <dbReference type="ARBA" id="ARBA00037768"/>
    </source>
</evidence>
<dbReference type="EC" id="6.3.4.20" evidence="9 11"/>
<proteinExistence type="inferred from homology"/>
<dbReference type="PANTHER" id="PTHR42914">
    <property type="entry name" value="7-CYANO-7-DEAZAGUANINE SYNTHASE"/>
    <property type="match status" value="1"/>
</dbReference>
<dbReference type="CDD" id="cd01995">
    <property type="entry name" value="QueC-like"/>
    <property type="match status" value="1"/>
</dbReference>
<keyword evidence="2 11" id="KW-0436">Ligase</keyword>
<keyword evidence="13" id="KW-1185">Reference proteome</keyword>
<name>I3ZV29_THECF</name>
<feature type="binding site" evidence="11">
    <location>
        <position position="263"/>
    </location>
    <ligand>
        <name>Zn(2+)</name>
        <dbReference type="ChEBI" id="CHEBI:29105"/>
    </ligand>
</feature>
<dbReference type="PANTHER" id="PTHR42914:SF1">
    <property type="entry name" value="7-CYANO-7-DEAZAGUANINE SYNTHASE"/>
    <property type="match status" value="1"/>
</dbReference>
<evidence type="ECO:0000313" key="12">
    <source>
        <dbReference type="EMBL" id="AFL95563.1"/>
    </source>
</evidence>
<organism evidence="12 13">
    <name type="scientific">Thermococcus cleftensis (strain DSM 27260 / KACC 17922 / CL1)</name>
    <dbReference type="NCBI Taxonomy" id="163003"/>
    <lineage>
        <taxon>Archaea</taxon>
        <taxon>Methanobacteriati</taxon>
        <taxon>Methanobacteriota</taxon>
        <taxon>Thermococci</taxon>
        <taxon>Thermococcales</taxon>
        <taxon>Thermococcaceae</taxon>
        <taxon>Thermococcus</taxon>
    </lineage>
</organism>
<evidence type="ECO:0000256" key="9">
    <source>
        <dbReference type="ARBA" id="ARBA00039149"/>
    </source>
</evidence>
<dbReference type="EMBL" id="CP003651">
    <property type="protein sequence ID" value="AFL95563.1"/>
    <property type="molecule type" value="Genomic_DNA"/>
</dbReference>
<dbReference type="UniPathway" id="UPA00391"/>
<evidence type="ECO:0000256" key="4">
    <source>
        <dbReference type="ARBA" id="ARBA00022741"/>
    </source>
</evidence>
<dbReference type="NCBIfam" id="TIGR00364">
    <property type="entry name" value="7-cyano-7-deazaguanine synthase QueC"/>
    <property type="match status" value="1"/>
</dbReference>
<accession>I3ZV29</accession>
<dbReference type="SUPFAM" id="SSF52402">
    <property type="entry name" value="Adenine nucleotide alpha hydrolases-like"/>
    <property type="match status" value="1"/>
</dbReference>
<dbReference type="Pfam" id="PF06508">
    <property type="entry name" value="QueC"/>
    <property type="match status" value="1"/>
</dbReference>
<dbReference type="InterPro" id="IPR014729">
    <property type="entry name" value="Rossmann-like_a/b/a_fold"/>
</dbReference>
<feature type="binding site" evidence="11">
    <location>
        <position position="266"/>
    </location>
    <ligand>
        <name>Zn(2+)</name>
        <dbReference type="ChEBI" id="CHEBI:29105"/>
    </ligand>
</feature>
<dbReference type="Gene3D" id="3.40.50.620">
    <property type="entry name" value="HUPs"/>
    <property type="match status" value="1"/>
</dbReference>
<evidence type="ECO:0000313" key="13">
    <source>
        <dbReference type="Proteomes" id="UP000006064"/>
    </source>
</evidence>
<keyword evidence="4 11" id="KW-0547">Nucleotide-binding</keyword>
<evidence type="ECO:0000256" key="3">
    <source>
        <dbReference type="ARBA" id="ARBA00022723"/>
    </source>
</evidence>
<dbReference type="GO" id="GO:0016879">
    <property type="term" value="F:ligase activity, forming carbon-nitrogen bonds"/>
    <property type="evidence" value="ECO:0007669"/>
    <property type="project" value="UniProtKB-UniRule"/>
</dbReference>
<comment type="similarity">
    <text evidence="8 11">Belongs to the QueC family.</text>
</comment>
<feature type="binding site" evidence="11">
    <location>
        <position position="260"/>
    </location>
    <ligand>
        <name>Zn(2+)</name>
        <dbReference type="ChEBI" id="CHEBI:29105"/>
    </ligand>
</feature>